<gene>
    <name evidence="1" type="ORF">KSP39_PZI006577</name>
</gene>
<organism evidence="1 2">
    <name type="scientific">Platanthera zijinensis</name>
    <dbReference type="NCBI Taxonomy" id="2320716"/>
    <lineage>
        <taxon>Eukaryota</taxon>
        <taxon>Viridiplantae</taxon>
        <taxon>Streptophyta</taxon>
        <taxon>Embryophyta</taxon>
        <taxon>Tracheophyta</taxon>
        <taxon>Spermatophyta</taxon>
        <taxon>Magnoliopsida</taxon>
        <taxon>Liliopsida</taxon>
        <taxon>Asparagales</taxon>
        <taxon>Orchidaceae</taxon>
        <taxon>Orchidoideae</taxon>
        <taxon>Orchideae</taxon>
        <taxon>Orchidinae</taxon>
        <taxon>Platanthera</taxon>
    </lineage>
</organism>
<keyword evidence="2" id="KW-1185">Reference proteome</keyword>
<dbReference type="AlphaFoldDB" id="A0AAP0BRH3"/>
<reference evidence="1 2" key="1">
    <citation type="journal article" date="2022" name="Nat. Plants">
        <title>Genomes of leafy and leafless Platanthera orchids illuminate the evolution of mycoheterotrophy.</title>
        <authorList>
            <person name="Li M.H."/>
            <person name="Liu K.W."/>
            <person name="Li Z."/>
            <person name="Lu H.C."/>
            <person name="Ye Q.L."/>
            <person name="Zhang D."/>
            <person name="Wang J.Y."/>
            <person name="Li Y.F."/>
            <person name="Zhong Z.M."/>
            <person name="Liu X."/>
            <person name="Yu X."/>
            <person name="Liu D.K."/>
            <person name="Tu X.D."/>
            <person name="Liu B."/>
            <person name="Hao Y."/>
            <person name="Liao X.Y."/>
            <person name="Jiang Y.T."/>
            <person name="Sun W.H."/>
            <person name="Chen J."/>
            <person name="Chen Y.Q."/>
            <person name="Ai Y."/>
            <person name="Zhai J.W."/>
            <person name="Wu S.S."/>
            <person name="Zhou Z."/>
            <person name="Hsiao Y.Y."/>
            <person name="Wu W.L."/>
            <person name="Chen Y.Y."/>
            <person name="Lin Y.F."/>
            <person name="Hsu J.L."/>
            <person name="Li C.Y."/>
            <person name="Wang Z.W."/>
            <person name="Zhao X."/>
            <person name="Zhong W.Y."/>
            <person name="Ma X.K."/>
            <person name="Ma L."/>
            <person name="Huang J."/>
            <person name="Chen G.Z."/>
            <person name="Huang M.Z."/>
            <person name="Huang L."/>
            <person name="Peng D.H."/>
            <person name="Luo Y.B."/>
            <person name="Zou S.Q."/>
            <person name="Chen S.P."/>
            <person name="Lan S."/>
            <person name="Tsai W.C."/>
            <person name="Van de Peer Y."/>
            <person name="Liu Z.J."/>
        </authorList>
    </citation>
    <scope>NUCLEOTIDE SEQUENCE [LARGE SCALE GENOMIC DNA]</scope>
    <source>
        <strain evidence="1">Lor287</strain>
    </source>
</reference>
<comment type="caution">
    <text evidence="1">The sequence shown here is derived from an EMBL/GenBank/DDBJ whole genome shotgun (WGS) entry which is preliminary data.</text>
</comment>
<sequence length="249" mass="27512">MVWSHPGISIEDLVDRIKGFVDILVLASGYQSSGLPAIWDVGSIKKALKWGIFFEDVLKSLRRSYGNYEESVKELDAALSHLTSDPNFPLGLKDMSSATLSNARRLVLEHFLHAHPLKDTHLAAFLRAVVEIDIDELSESHTDSSSAYIGRLDLQMESLDLAAKKLLPKNAAANFNCLKHVDQDFHSPLESDGGNNEFICADNSFFVVKQVLHRQAIIADIHSMERGLHGLSDSITRNNLMGSADVSSE</sequence>
<dbReference type="GO" id="GO:0043240">
    <property type="term" value="C:Fanconi anaemia nuclear complex"/>
    <property type="evidence" value="ECO:0007669"/>
    <property type="project" value="InterPro"/>
</dbReference>
<dbReference type="Pfam" id="PF11107">
    <property type="entry name" value="FANCF"/>
    <property type="match status" value="1"/>
</dbReference>
<dbReference type="Proteomes" id="UP001418222">
    <property type="component" value="Unassembled WGS sequence"/>
</dbReference>
<proteinExistence type="predicted"/>
<dbReference type="InterPro" id="IPR035428">
    <property type="entry name" value="FANCF"/>
</dbReference>
<evidence type="ECO:0000313" key="2">
    <source>
        <dbReference type="Proteomes" id="UP001418222"/>
    </source>
</evidence>
<dbReference type="EMBL" id="JBBWWQ010000005">
    <property type="protein sequence ID" value="KAK8946556.1"/>
    <property type="molecule type" value="Genomic_DNA"/>
</dbReference>
<name>A0AAP0BRH3_9ASPA</name>
<dbReference type="PANTHER" id="PTHR14449">
    <property type="entry name" value="FANCONI ANEMIA GROUP F PROTEIN FANCF"/>
    <property type="match status" value="1"/>
</dbReference>
<protein>
    <submittedName>
        <fullName evidence="1">Uncharacterized protein</fullName>
    </submittedName>
</protein>
<dbReference type="GO" id="GO:0036297">
    <property type="term" value="P:interstrand cross-link repair"/>
    <property type="evidence" value="ECO:0007669"/>
    <property type="project" value="InterPro"/>
</dbReference>
<evidence type="ECO:0000313" key="1">
    <source>
        <dbReference type="EMBL" id="KAK8946556.1"/>
    </source>
</evidence>
<dbReference type="PANTHER" id="PTHR14449:SF2">
    <property type="entry name" value="FANCONI ANEMIA GROUP F PROTEIN"/>
    <property type="match status" value="1"/>
</dbReference>
<accession>A0AAP0BRH3</accession>